<comment type="cofactor">
    <cofactor evidence="1 7">
        <name>(R)-lipoate</name>
        <dbReference type="ChEBI" id="CHEBI:83088"/>
    </cofactor>
</comment>
<dbReference type="Pfam" id="PF00364">
    <property type="entry name" value="Biotin_lipoyl"/>
    <property type="match status" value="1"/>
</dbReference>
<dbReference type="GO" id="GO:0005737">
    <property type="term" value="C:cytoplasm"/>
    <property type="evidence" value="ECO:0007669"/>
    <property type="project" value="TreeGrafter"/>
</dbReference>
<evidence type="ECO:0000313" key="11">
    <source>
        <dbReference type="Proteomes" id="UP000244173"/>
    </source>
</evidence>
<dbReference type="PROSITE" id="PS51826">
    <property type="entry name" value="PSBD"/>
    <property type="match status" value="1"/>
</dbReference>
<dbReference type="SUPFAM" id="SSF52777">
    <property type="entry name" value="CoA-dependent acyltransferases"/>
    <property type="match status" value="1"/>
</dbReference>
<dbReference type="SUPFAM" id="SSF51230">
    <property type="entry name" value="Single hybrid motif"/>
    <property type="match status" value="1"/>
</dbReference>
<comment type="subunit">
    <text evidence="3">Forms a 24-polypeptide structural core with octahedral symmetry.</text>
</comment>
<dbReference type="Proteomes" id="UP000244173">
    <property type="component" value="Chromosome"/>
</dbReference>
<dbReference type="InterPro" id="IPR011053">
    <property type="entry name" value="Single_hybrid_motif"/>
</dbReference>
<evidence type="ECO:0000256" key="1">
    <source>
        <dbReference type="ARBA" id="ARBA00001938"/>
    </source>
</evidence>
<dbReference type="InterPro" id="IPR003016">
    <property type="entry name" value="2-oxoA_DH_lipoyl-BS"/>
</dbReference>
<dbReference type="InterPro" id="IPR036625">
    <property type="entry name" value="E3-bd_dom_sf"/>
</dbReference>
<dbReference type="PANTHER" id="PTHR43178:SF12">
    <property type="entry name" value="DIHYDROLIPOAMIDE ACETYLTRANSFERASE COMPONENT OF PYRUVATE DEHYDROGENASE COMPLEX"/>
    <property type="match status" value="1"/>
</dbReference>
<feature type="domain" description="Peripheral subunit-binding (PSBD)" evidence="9">
    <location>
        <begin position="113"/>
        <end position="150"/>
    </location>
</feature>
<proteinExistence type="inferred from homology"/>
<evidence type="ECO:0000259" key="8">
    <source>
        <dbReference type="PROSITE" id="PS50968"/>
    </source>
</evidence>
<dbReference type="PROSITE" id="PS00189">
    <property type="entry name" value="LIPOYL"/>
    <property type="match status" value="1"/>
</dbReference>
<dbReference type="Gene3D" id="2.40.50.100">
    <property type="match status" value="1"/>
</dbReference>
<evidence type="ECO:0000256" key="5">
    <source>
        <dbReference type="ARBA" id="ARBA00022823"/>
    </source>
</evidence>
<dbReference type="EC" id="2.3.1.-" evidence="7"/>
<dbReference type="InterPro" id="IPR004167">
    <property type="entry name" value="PSBD"/>
</dbReference>
<dbReference type="SUPFAM" id="SSF47005">
    <property type="entry name" value="Peripheral subunit-binding domain of 2-oxo acid dehydrogenase complex"/>
    <property type="match status" value="1"/>
</dbReference>
<evidence type="ECO:0000256" key="2">
    <source>
        <dbReference type="ARBA" id="ARBA00007317"/>
    </source>
</evidence>
<evidence type="ECO:0000256" key="6">
    <source>
        <dbReference type="ARBA" id="ARBA00023315"/>
    </source>
</evidence>
<dbReference type="Pfam" id="PF02817">
    <property type="entry name" value="E3_binding"/>
    <property type="match status" value="1"/>
</dbReference>
<evidence type="ECO:0000256" key="7">
    <source>
        <dbReference type="RuleBase" id="RU003423"/>
    </source>
</evidence>
<dbReference type="STRING" id="1122240.GCA_000620105_01625"/>
<dbReference type="PANTHER" id="PTHR43178">
    <property type="entry name" value="DIHYDROLIPOAMIDE ACETYLTRANSFERASE COMPONENT OF PYRUVATE DEHYDROGENASE COMPLEX"/>
    <property type="match status" value="1"/>
</dbReference>
<dbReference type="PROSITE" id="PS50968">
    <property type="entry name" value="BIOTINYL_LIPOYL"/>
    <property type="match status" value="1"/>
</dbReference>
<dbReference type="RefSeq" id="WP_028498944.1">
    <property type="nucleotide sequence ID" value="NZ_CP028519.1"/>
</dbReference>
<reference evidence="10 11" key="1">
    <citation type="submission" date="2018-04" db="EMBL/GenBank/DDBJ databases">
        <title>Denitrifier Microvirgula.</title>
        <authorList>
            <person name="Anderson E."/>
            <person name="Jang J."/>
            <person name="Ishii S."/>
        </authorList>
    </citation>
    <scope>NUCLEOTIDE SEQUENCE [LARGE SCALE GENOMIC DNA]</scope>
    <source>
        <strain evidence="10 11">BE2.4</strain>
    </source>
</reference>
<dbReference type="EMBL" id="CP028519">
    <property type="protein sequence ID" value="AVY94906.1"/>
    <property type="molecule type" value="Genomic_DNA"/>
</dbReference>
<dbReference type="CDD" id="cd06849">
    <property type="entry name" value="lipoyl_domain"/>
    <property type="match status" value="1"/>
</dbReference>
<comment type="similarity">
    <text evidence="2 7">Belongs to the 2-oxoacid dehydrogenase family.</text>
</comment>
<feature type="domain" description="Lipoyl-binding" evidence="8">
    <location>
        <begin position="1"/>
        <end position="76"/>
    </location>
</feature>
<dbReference type="OrthoDB" id="9805770at2"/>
<dbReference type="InterPro" id="IPR050743">
    <property type="entry name" value="2-oxoacid_DH_E2_comp"/>
</dbReference>
<keyword evidence="6 7" id="KW-0012">Acyltransferase</keyword>
<dbReference type="InterPro" id="IPR000089">
    <property type="entry name" value="Biotin_lipoyl"/>
</dbReference>
<sequence length="367" mass="38543">MKTFHLPDLGEGLQEAEIVSWHVGEGDHVVVDQPLLSVETAKAIVDVPSPFAGRVARLHVKAGDIVPLASALIDIDDGEAGDSGTVVGDVKAVSESVREDIEPAQAAAGRGVRAMPAVRALASKLGIDLAIVTPSGPDGTILASDVERVSKILASVTPMETLRGPRRAMAQIMARAHEEVAAVTLTEDADIHGWAAGEDTTWRLIRAIVAACRAVPVLNAWYDAKALGIRKLAQVDLGIALDMADALFVPVLRDVGGRDKDDLRAAIEQMKVDVGNRAVAPEDLRGNTITLSNFGMVAGRYASPVIVPPTVAIVGAGRARKQPVAVGDQVAVHRLLPMSLTFDHRAATGIEAARFLKVLIADLEAGA</sequence>
<dbReference type="GO" id="GO:0016407">
    <property type="term" value="F:acetyltransferase activity"/>
    <property type="evidence" value="ECO:0007669"/>
    <property type="project" value="TreeGrafter"/>
</dbReference>
<dbReference type="Gene3D" id="4.10.320.10">
    <property type="entry name" value="E3-binding domain"/>
    <property type="match status" value="1"/>
</dbReference>
<protein>
    <recommendedName>
        <fullName evidence="7">Dihydrolipoamide acetyltransferase component of pyruvate dehydrogenase complex</fullName>
        <ecNumber evidence="7">2.3.1.-</ecNumber>
    </recommendedName>
</protein>
<dbReference type="Pfam" id="PF00198">
    <property type="entry name" value="2-oxoacid_dh"/>
    <property type="match status" value="1"/>
</dbReference>
<dbReference type="GO" id="GO:0031405">
    <property type="term" value="F:lipoic acid binding"/>
    <property type="evidence" value="ECO:0007669"/>
    <property type="project" value="TreeGrafter"/>
</dbReference>
<dbReference type="KEGG" id="maer:DAI18_13300"/>
<evidence type="ECO:0000259" key="9">
    <source>
        <dbReference type="PROSITE" id="PS51826"/>
    </source>
</evidence>
<dbReference type="Gene3D" id="3.30.559.10">
    <property type="entry name" value="Chloramphenicol acetyltransferase-like domain"/>
    <property type="match status" value="1"/>
</dbReference>
<evidence type="ECO:0000313" key="10">
    <source>
        <dbReference type="EMBL" id="AVY94906.1"/>
    </source>
</evidence>
<keyword evidence="4 7" id="KW-0808">Transferase</keyword>
<keyword evidence="5 7" id="KW-0450">Lipoyl</keyword>
<organism evidence="10 11">
    <name type="scientific">Microvirgula aerodenitrificans</name>
    <dbReference type="NCBI Taxonomy" id="57480"/>
    <lineage>
        <taxon>Bacteria</taxon>
        <taxon>Pseudomonadati</taxon>
        <taxon>Pseudomonadota</taxon>
        <taxon>Betaproteobacteria</taxon>
        <taxon>Neisseriales</taxon>
        <taxon>Aquaspirillaceae</taxon>
        <taxon>Microvirgula</taxon>
    </lineage>
</organism>
<name>A0A2S0PC11_9NEIS</name>
<evidence type="ECO:0000256" key="4">
    <source>
        <dbReference type="ARBA" id="ARBA00022679"/>
    </source>
</evidence>
<dbReference type="InterPro" id="IPR001078">
    <property type="entry name" value="2-oxoacid_DH_actylTfrase"/>
</dbReference>
<dbReference type="AlphaFoldDB" id="A0A2S0PC11"/>
<dbReference type="InterPro" id="IPR023213">
    <property type="entry name" value="CAT-like_dom_sf"/>
</dbReference>
<gene>
    <name evidence="10" type="ORF">DAI18_13300</name>
</gene>
<evidence type="ECO:0000256" key="3">
    <source>
        <dbReference type="ARBA" id="ARBA00011484"/>
    </source>
</evidence>
<accession>A0A2S0PC11</accession>
<keyword evidence="11" id="KW-1185">Reference proteome</keyword>